<dbReference type="GO" id="GO:0007018">
    <property type="term" value="P:microtubule-based movement"/>
    <property type="evidence" value="ECO:0007669"/>
    <property type="project" value="TreeGrafter"/>
</dbReference>
<dbReference type="SUPFAM" id="SSF48371">
    <property type="entry name" value="ARM repeat"/>
    <property type="match status" value="2"/>
</dbReference>
<dbReference type="SMART" id="SM01297">
    <property type="entry name" value="KAP"/>
    <property type="match status" value="1"/>
</dbReference>
<feature type="transmembrane region" description="Helical" evidence="5">
    <location>
        <begin position="820"/>
        <end position="839"/>
    </location>
</feature>
<feature type="transmembrane region" description="Helical" evidence="5">
    <location>
        <begin position="717"/>
        <end position="735"/>
    </location>
</feature>
<feature type="transmembrane region" description="Helical" evidence="5">
    <location>
        <begin position="742"/>
        <end position="762"/>
    </location>
</feature>
<feature type="transmembrane region" description="Helical" evidence="5">
    <location>
        <begin position="909"/>
        <end position="928"/>
    </location>
</feature>
<comment type="subcellular location">
    <subcellularLocation>
        <location evidence="1">Membrane</location>
        <topology evidence="1">Multi-pass membrane protein</topology>
    </subcellularLocation>
</comment>
<evidence type="ECO:0000256" key="3">
    <source>
        <dbReference type="ARBA" id="ARBA00022989"/>
    </source>
</evidence>
<dbReference type="GO" id="GO:0005930">
    <property type="term" value="C:axoneme"/>
    <property type="evidence" value="ECO:0007669"/>
    <property type="project" value="TreeGrafter"/>
</dbReference>
<feature type="domain" description="Cation efflux protein transmembrane" evidence="6">
    <location>
        <begin position="721"/>
        <end position="937"/>
    </location>
</feature>
<dbReference type="Pfam" id="PF05804">
    <property type="entry name" value="KAP"/>
    <property type="match status" value="1"/>
</dbReference>
<evidence type="ECO:0000313" key="8">
    <source>
        <dbReference type="WBParaSite" id="SMUV_0000510101-mRNA-1"/>
    </source>
</evidence>
<accession>A0A0N5AKS1</accession>
<dbReference type="STRING" id="451379.A0A0N5AKS1"/>
<feature type="transmembrane region" description="Helical" evidence="5">
    <location>
        <begin position="859"/>
        <end position="878"/>
    </location>
</feature>
<dbReference type="Pfam" id="PF01545">
    <property type="entry name" value="Cation_efflux"/>
    <property type="match status" value="1"/>
</dbReference>
<proteinExistence type="predicted"/>
<dbReference type="Proteomes" id="UP000046393">
    <property type="component" value="Unplaced"/>
</dbReference>
<sequence>MESGENLVEYRKIKTVKLDAHNKDTAIIVRYEVDEATNAEEFRHDKNRWCQKTVKLKNFNDNSDISSIAQYVINCCPFLKDGQLSEVEQILYYLQKRQKLFNADRSSENESPCSTVPSSSVSMDKVEEYIEMLYEQTPYIVSGTASILQLSNDIVNVKSLVENEILIGALARVLKDEWKKSFDVAINIVSIFYNFSLYSDFHTVLVQYRIGTLCMQLIDNEIKNWNEKTDCTSASAKSSSIILRKQQDLITVCFNLLLNLAEDLKVEFKMVNRNLLEMLVKVVGERNVFSELLMVVINFLIKLSLFAENQQIMRSVHLVDALAALFPIDDNLLRRSVFRLLFNLSFDIATFNQIVTAELVPHITAFINVDECSMNLLYRLSTNDNAKAIIAYTDAVQALMGQLVSGKASDVAKGLLVNIALERRNAHLICASDGSGLDLIATAAFSTTDKMLIKVLRNIASHSESLHKFFFKWAHNLLEKAISFGEDERYSGYALDCLGTVNIISSLNWEELVESMSLVPWIQKVITSINKETKFPPDFILQVVILCSTMAQHLNVARLLVPFVNNFIDLLSAQQEDDEMVIQVVYLFYVLITHEELSDALTSSGAQIGAYLLDLMHDRNLPIRTLCDATLSIFAQRSEEWSQKMDVERFRRHNAQWLEMIADGNGALSCDSTLSASPDSFNVFGAEELLDDAEVARVIILMVRFALDWSNRTVRSASFGAAVCFLCTLFLIFCVSITRSLVLTSATWLSVFSLFLLISTVVSCSVSKKPTPTNTFGYSRTPVMAVFSATVLVSLSAIFLIKECSEHLLEGEHHAHSHNLYLFGAAAVSTSLITAAYGTPNQPFQHVLTASSSSSLQEHFADVSHALCYIVPGLSILLLPRLNALSILAFLTTCACCITHWYISELWYIDAGSALVLSICVFMTMWPLSKYTGRMLLQTSPPHIHNQIDRCISEASTIEGVLELRNAHFWQLDFSSMVGSIDVRVRRDADEQLILASVTEKLSPVVSMLTIQVVKDVAAAWQNFDGLNPPTITSPFYSETGDTHSTNPNLAYVSESHTHDGHSHGTVSNDYNQVKSTNGHNHSEINMDYLPEDIGYNNEHFHNVLHH</sequence>
<dbReference type="SUPFAM" id="SSF161111">
    <property type="entry name" value="Cation efflux protein transmembrane domain-like"/>
    <property type="match status" value="1"/>
</dbReference>
<protein>
    <submittedName>
        <fullName evidence="8">Kinesin-associated protein 3</fullName>
    </submittedName>
</protein>
<name>A0A0N5AKS1_9BILA</name>
<keyword evidence="3 5" id="KW-1133">Transmembrane helix</keyword>
<evidence type="ECO:0000256" key="5">
    <source>
        <dbReference type="SAM" id="Phobius"/>
    </source>
</evidence>
<evidence type="ECO:0000313" key="7">
    <source>
        <dbReference type="Proteomes" id="UP000046393"/>
    </source>
</evidence>
<evidence type="ECO:0000256" key="1">
    <source>
        <dbReference type="ARBA" id="ARBA00004141"/>
    </source>
</evidence>
<dbReference type="InterPro" id="IPR027469">
    <property type="entry name" value="Cation_efflux_TMD_sf"/>
</dbReference>
<dbReference type="GO" id="GO:0044782">
    <property type="term" value="P:cilium organization"/>
    <property type="evidence" value="ECO:0007669"/>
    <property type="project" value="TreeGrafter"/>
</dbReference>
<dbReference type="WBParaSite" id="SMUV_0000510101-mRNA-1">
    <property type="protein sequence ID" value="SMUV_0000510101-mRNA-1"/>
    <property type="gene ID" value="SMUV_0000510101"/>
</dbReference>
<dbReference type="GO" id="GO:0035869">
    <property type="term" value="C:ciliary transition zone"/>
    <property type="evidence" value="ECO:0007669"/>
    <property type="project" value="TreeGrafter"/>
</dbReference>
<dbReference type="InterPro" id="IPR016024">
    <property type="entry name" value="ARM-type_fold"/>
</dbReference>
<organism evidence="7 8">
    <name type="scientific">Syphacia muris</name>
    <dbReference type="NCBI Taxonomy" id="451379"/>
    <lineage>
        <taxon>Eukaryota</taxon>
        <taxon>Metazoa</taxon>
        <taxon>Ecdysozoa</taxon>
        <taxon>Nematoda</taxon>
        <taxon>Chromadorea</taxon>
        <taxon>Rhabditida</taxon>
        <taxon>Spirurina</taxon>
        <taxon>Oxyuridomorpha</taxon>
        <taxon>Oxyuroidea</taxon>
        <taxon>Oxyuridae</taxon>
        <taxon>Syphacia</taxon>
    </lineage>
</organism>
<dbReference type="InterPro" id="IPR008658">
    <property type="entry name" value="KAP3"/>
</dbReference>
<keyword evidence="2 5" id="KW-0812">Transmembrane</keyword>
<dbReference type="PANTHER" id="PTHR15605:SF2">
    <property type="entry name" value="KINESIN-ASSOCIATED PROTEIN 3"/>
    <property type="match status" value="1"/>
</dbReference>
<dbReference type="GO" id="GO:0016939">
    <property type="term" value="C:kinesin II complex"/>
    <property type="evidence" value="ECO:0007669"/>
    <property type="project" value="TreeGrafter"/>
</dbReference>
<keyword evidence="4 5" id="KW-0472">Membrane</keyword>
<dbReference type="GO" id="GO:0019894">
    <property type="term" value="F:kinesin binding"/>
    <property type="evidence" value="ECO:0007669"/>
    <property type="project" value="InterPro"/>
</dbReference>
<evidence type="ECO:0000259" key="6">
    <source>
        <dbReference type="Pfam" id="PF01545"/>
    </source>
</evidence>
<reference evidence="8" key="1">
    <citation type="submission" date="2016-04" db="UniProtKB">
        <authorList>
            <consortium name="WormBaseParasite"/>
        </authorList>
    </citation>
    <scope>IDENTIFICATION</scope>
</reference>
<dbReference type="PANTHER" id="PTHR15605">
    <property type="entry name" value="KINESIN-ASSOCIATED PROTEINS"/>
    <property type="match status" value="1"/>
</dbReference>
<dbReference type="AlphaFoldDB" id="A0A0N5AKS1"/>
<dbReference type="Gene3D" id="1.25.10.10">
    <property type="entry name" value="Leucine-rich Repeat Variant"/>
    <property type="match status" value="1"/>
</dbReference>
<dbReference type="InterPro" id="IPR058533">
    <property type="entry name" value="Cation_efflux_TM"/>
</dbReference>
<evidence type="ECO:0000256" key="2">
    <source>
        <dbReference type="ARBA" id="ARBA00022692"/>
    </source>
</evidence>
<dbReference type="Gene3D" id="1.20.1510.10">
    <property type="entry name" value="Cation efflux protein transmembrane domain"/>
    <property type="match status" value="1"/>
</dbReference>
<feature type="transmembrane region" description="Helical" evidence="5">
    <location>
        <begin position="782"/>
        <end position="800"/>
    </location>
</feature>
<keyword evidence="7" id="KW-1185">Reference proteome</keyword>
<dbReference type="GO" id="GO:0016020">
    <property type="term" value="C:membrane"/>
    <property type="evidence" value="ECO:0007669"/>
    <property type="project" value="UniProtKB-SubCell"/>
</dbReference>
<dbReference type="InterPro" id="IPR011989">
    <property type="entry name" value="ARM-like"/>
</dbReference>
<evidence type="ECO:0000256" key="4">
    <source>
        <dbReference type="ARBA" id="ARBA00023136"/>
    </source>
</evidence>
<dbReference type="GO" id="GO:0008324">
    <property type="term" value="F:monoatomic cation transmembrane transporter activity"/>
    <property type="evidence" value="ECO:0007669"/>
    <property type="project" value="InterPro"/>
</dbReference>